<dbReference type="AlphaFoldDB" id="A0A3P3YQ09"/>
<dbReference type="PANTHER" id="PTHR47968:SF36">
    <property type="entry name" value="KINESIN HEAVY CHAIN ISOFORM X1"/>
    <property type="match status" value="1"/>
</dbReference>
<evidence type="ECO:0000259" key="6">
    <source>
        <dbReference type="PROSITE" id="PS50067"/>
    </source>
</evidence>
<dbReference type="GO" id="GO:0005874">
    <property type="term" value="C:microtubule"/>
    <property type="evidence" value="ECO:0007669"/>
    <property type="project" value="UniProtKB-KW"/>
</dbReference>
<evidence type="ECO:0000256" key="2">
    <source>
        <dbReference type="ARBA" id="ARBA00023054"/>
    </source>
</evidence>
<dbReference type="GO" id="GO:0003777">
    <property type="term" value="F:microtubule motor activity"/>
    <property type="evidence" value="ECO:0007669"/>
    <property type="project" value="InterPro"/>
</dbReference>
<comment type="similarity">
    <text evidence="4">Belongs to the TRAFAC class myosin-kinesin ATPase superfamily. Kinesin family.</text>
</comment>
<feature type="compositionally biased region" description="Pro residues" evidence="5">
    <location>
        <begin position="443"/>
        <end position="460"/>
    </location>
</feature>
<dbReference type="SUPFAM" id="SSF52540">
    <property type="entry name" value="P-loop containing nucleoside triphosphate hydrolases"/>
    <property type="match status" value="1"/>
</dbReference>
<feature type="compositionally biased region" description="Low complexity" evidence="5">
    <location>
        <begin position="461"/>
        <end position="476"/>
    </location>
</feature>
<name>A0A3P3YQ09_PLABS</name>
<keyword evidence="2" id="KW-0175">Coiled coil</keyword>
<evidence type="ECO:0000256" key="3">
    <source>
        <dbReference type="ARBA" id="ARBA00023175"/>
    </source>
</evidence>
<keyword evidence="3" id="KW-0505">Motor protein</keyword>
<gene>
    <name evidence="7" type="ORF">PLBR_LOCUS9215</name>
</gene>
<dbReference type="PRINTS" id="PR00380">
    <property type="entry name" value="KINESINHEAVY"/>
</dbReference>
<dbReference type="Gene3D" id="3.40.850.10">
    <property type="entry name" value="Kinesin motor domain"/>
    <property type="match status" value="1"/>
</dbReference>
<evidence type="ECO:0000256" key="4">
    <source>
        <dbReference type="PROSITE-ProRule" id="PRU00283"/>
    </source>
</evidence>
<comment type="caution">
    <text evidence="4">Lacks conserved residue(s) required for the propagation of feature annotation.</text>
</comment>
<sequence length="550" mass="60115">MRLYVYVRIRSSTRSPAPSDLFVDVVDGRLRLSRSLRLRAYPRLADRYDDLDEAFGADCPQAGVYDRTLRAHAASALQGGNVAVIAYGATGSGRTRALIGSGAGQQRGLVPRCVSDLLKGCEEHRSALPWTLSATLVCIRREVITDLLACEHARTRLPIADDPSEGVHVRGSERAPIRDIHDLYDIAQRWTRYNRRHDDDDDRTTVLSVSVRRQQTVIGTVHFVRLPAADPHRPDRHLPALTTAIHELSNSQTYRQHRTSKLTHLLKAVLSETGALVVVGAVPSTGDTCATMAASVATIRFCSTLAQNRPLCKRLESPSSAPGSSPDADVADLAWAGDVGDPYDIPVKDDPDVAPARQHIAERAPSDDHQRWALALQQSELEMIRAEIVARDYSRMHETANLDVHPYDPPVEADAGCPTLPDAHFPAAAVADLQPTRAAPLYDSPPPPSTLDDPPLPGRPGPAAMRCPSPTAAAGPDPGPARSPSPAVDSRPTPLRPPPMMFGDRERQRFETDRRRAPDVGRRLACLREQLRRTGHEVALLSQRLASLEQ</sequence>
<dbReference type="Pfam" id="PF00225">
    <property type="entry name" value="Kinesin"/>
    <property type="match status" value="1"/>
</dbReference>
<evidence type="ECO:0000256" key="5">
    <source>
        <dbReference type="SAM" id="MobiDB-lite"/>
    </source>
</evidence>
<accession>A0A3P3YQ09</accession>
<dbReference type="PROSITE" id="PS50067">
    <property type="entry name" value="KINESIN_MOTOR_2"/>
    <property type="match status" value="1"/>
</dbReference>
<dbReference type="InterPro" id="IPR001752">
    <property type="entry name" value="Kinesin_motor_dom"/>
</dbReference>
<dbReference type="InterPro" id="IPR027640">
    <property type="entry name" value="Kinesin-like_fam"/>
</dbReference>
<feature type="compositionally biased region" description="Basic and acidic residues" evidence="5">
    <location>
        <begin position="503"/>
        <end position="519"/>
    </location>
</feature>
<evidence type="ECO:0000256" key="1">
    <source>
        <dbReference type="ARBA" id="ARBA00022701"/>
    </source>
</evidence>
<dbReference type="GO" id="GO:0008017">
    <property type="term" value="F:microtubule binding"/>
    <property type="evidence" value="ECO:0007669"/>
    <property type="project" value="InterPro"/>
</dbReference>
<evidence type="ECO:0000313" key="8">
    <source>
        <dbReference type="Proteomes" id="UP000290189"/>
    </source>
</evidence>
<reference evidence="7 8" key="1">
    <citation type="submission" date="2018-03" db="EMBL/GenBank/DDBJ databases">
        <authorList>
            <person name="Fogelqvist J."/>
        </authorList>
    </citation>
    <scope>NUCLEOTIDE SEQUENCE [LARGE SCALE GENOMIC DNA]</scope>
</reference>
<evidence type="ECO:0000313" key="7">
    <source>
        <dbReference type="EMBL" id="SPR02000.1"/>
    </source>
</evidence>
<feature type="domain" description="Kinesin motor" evidence="6">
    <location>
        <begin position="2"/>
        <end position="308"/>
    </location>
</feature>
<dbReference type="GO" id="GO:0005524">
    <property type="term" value="F:ATP binding"/>
    <property type="evidence" value="ECO:0007669"/>
    <property type="project" value="InterPro"/>
</dbReference>
<proteinExistence type="inferred from homology"/>
<protein>
    <recommendedName>
        <fullName evidence="6">Kinesin motor domain-containing protein</fullName>
    </recommendedName>
</protein>
<dbReference type="GO" id="GO:0007018">
    <property type="term" value="P:microtubule-based movement"/>
    <property type="evidence" value="ECO:0007669"/>
    <property type="project" value="InterPro"/>
</dbReference>
<dbReference type="PANTHER" id="PTHR47968">
    <property type="entry name" value="CENTROMERE PROTEIN E"/>
    <property type="match status" value="1"/>
</dbReference>
<organism evidence="7 8">
    <name type="scientific">Plasmodiophora brassicae</name>
    <name type="common">Clubroot disease agent</name>
    <dbReference type="NCBI Taxonomy" id="37360"/>
    <lineage>
        <taxon>Eukaryota</taxon>
        <taxon>Sar</taxon>
        <taxon>Rhizaria</taxon>
        <taxon>Endomyxa</taxon>
        <taxon>Phytomyxea</taxon>
        <taxon>Plasmodiophorida</taxon>
        <taxon>Plasmodiophoridae</taxon>
        <taxon>Plasmodiophora</taxon>
    </lineage>
</organism>
<keyword evidence="7" id="KW-0496">Mitochondrion</keyword>
<dbReference type="SMART" id="SM00129">
    <property type="entry name" value="KISc"/>
    <property type="match status" value="1"/>
</dbReference>
<geneLocation type="mitochondrion" evidence="7"/>
<dbReference type="EMBL" id="OVEO01000020">
    <property type="protein sequence ID" value="SPR02000.1"/>
    <property type="molecule type" value="Genomic_DNA"/>
</dbReference>
<feature type="region of interest" description="Disordered" evidence="5">
    <location>
        <begin position="438"/>
        <end position="519"/>
    </location>
</feature>
<dbReference type="InterPro" id="IPR027417">
    <property type="entry name" value="P-loop_NTPase"/>
</dbReference>
<keyword evidence="1" id="KW-0493">Microtubule</keyword>
<dbReference type="Proteomes" id="UP000290189">
    <property type="component" value="Unassembled WGS sequence"/>
</dbReference>
<dbReference type="InterPro" id="IPR036961">
    <property type="entry name" value="Kinesin_motor_dom_sf"/>
</dbReference>